<dbReference type="Gene3D" id="3.40.50.1980">
    <property type="entry name" value="Nitrogenase molybdenum iron protein domain"/>
    <property type="match status" value="2"/>
</dbReference>
<evidence type="ECO:0000256" key="1">
    <source>
        <dbReference type="ARBA" id="ARBA00004193"/>
    </source>
</evidence>
<feature type="signal peptide" evidence="5">
    <location>
        <begin position="1"/>
        <end position="27"/>
    </location>
</feature>
<dbReference type="STRING" id="1714355.BTO28_13195"/>
<evidence type="ECO:0000313" key="8">
    <source>
        <dbReference type="Proteomes" id="UP000188613"/>
    </source>
</evidence>
<sequence>MKRKVFGFISLMMVLLLAACGGSPDRAAEQETEKDGEQATRIVETSKGEVEIPANPERVVTDFYLADLLALDVKPLGSTDFPLNSPYTKEMIDGIENIGTPVSMEKVLALKPDLIIMESDENYDQLSKIAPTVVIPYASEGDFYGEFRKIADLVNKKDAAEKWITSFEEKGAAAREKVAPLVEKGETFGLYELQGDKLWIFGDNWGRGGQIIYDQLQLSPPAEMQKLIKEGTQYKELSLEALPQYAADNMFVTTWSGEGSNEEKTEELKKSAIWTGLSAVKENKVYDMNFEDMYYADPYALEGQLDMMTEKIIESHQR</sequence>
<protein>
    <recommendedName>
        <fullName evidence="6">Fe/B12 periplasmic-binding domain-containing protein</fullName>
    </recommendedName>
</protein>
<keyword evidence="8" id="KW-1185">Reference proteome</keyword>
<dbReference type="InterPro" id="IPR002491">
    <property type="entry name" value="ABC_transptr_periplasmic_BD"/>
</dbReference>
<keyword evidence="4 5" id="KW-0732">Signal</keyword>
<dbReference type="Pfam" id="PF01497">
    <property type="entry name" value="Peripla_BP_2"/>
    <property type="match status" value="1"/>
</dbReference>
<dbReference type="PANTHER" id="PTHR30532:SF26">
    <property type="entry name" value="IRON(3+)-HYDROXAMATE-BINDING PROTEIN FHUD"/>
    <property type="match status" value="1"/>
</dbReference>
<comment type="subcellular location">
    <subcellularLocation>
        <location evidence="1">Cell membrane</location>
        <topology evidence="1">Lipid-anchor</topology>
    </subcellularLocation>
</comment>
<comment type="caution">
    <text evidence="7">The sequence shown here is derived from an EMBL/GenBank/DDBJ whole genome shotgun (WGS) entry which is preliminary data.</text>
</comment>
<feature type="chain" id="PRO_5013183118" description="Fe/B12 periplasmic-binding domain-containing protein" evidence="5">
    <location>
        <begin position="28"/>
        <end position="318"/>
    </location>
</feature>
<accession>A0A1V2A5K4</accession>
<evidence type="ECO:0000256" key="2">
    <source>
        <dbReference type="ARBA" id="ARBA00008814"/>
    </source>
</evidence>
<feature type="domain" description="Fe/B12 periplasmic-binding" evidence="6">
    <location>
        <begin position="56"/>
        <end position="316"/>
    </location>
</feature>
<reference evidence="7 8" key="1">
    <citation type="submission" date="2016-12" db="EMBL/GenBank/DDBJ databases">
        <title>Domibacillus sp. SAB 38T whole genome sequencing.</title>
        <authorList>
            <person name="Verma A."/>
            <person name="Ojha A.K."/>
            <person name="Krishnamurthi S."/>
        </authorList>
    </citation>
    <scope>NUCLEOTIDE SEQUENCE [LARGE SCALE GENOMIC DNA]</scope>
    <source>
        <strain evidence="7 8">SAB 38</strain>
    </source>
</reference>
<dbReference type="Proteomes" id="UP000188613">
    <property type="component" value="Unassembled WGS sequence"/>
</dbReference>
<evidence type="ECO:0000256" key="3">
    <source>
        <dbReference type="ARBA" id="ARBA00022448"/>
    </source>
</evidence>
<comment type="similarity">
    <text evidence="2">Belongs to the bacterial solute-binding protein 8 family.</text>
</comment>
<dbReference type="GO" id="GO:0005886">
    <property type="term" value="C:plasma membrane"/>
    <property type="evidence" value="ECO:0007669"/>
    <property type="project" value="UniProtKB-SubCell"/>
</dbReference>
<dbReference type="SUPFAM" id="SSF53807">
    <property type="entry name" value="Helical backbone' metal receptor"/>
    <property type="match status" value="1"/>
</dbReference>
<keyword evidence="3" id="KW-0813">Transport</keyword>
<dbReference type="GO" id="GO:1901678">
    <property type="term" value="P:iron coordination entity transport"/>
    <property type="evidence" value="ECO:0007669"/>
    <property type="project" value="UniProtKB-ARBA"/>
</dbReference>
<evidence type="ECO:0000256" key="4">
    <source>
        <dbReference type="ARBA" id="ARBA00022729"/>
    </source>
</evidence>
<name>A0A1V2A5K4_9BACI</name>
<organism evidence="7 8">
    <name type="scientific">Domibacillus epiphyticus</name>
    <dbReference type="NCBI Taxonomy" id="1714355"/>
    <lineage>
        <taxon>Bacteria</taxon>
        <taxon>Bacillati</taxon>
        <taxon>Bacillota</taxon>
        <taxon>Bacilli</taxon>
        <taxon>Bacillales</taxon>
        <taxon>Bacillaceae</taxon>
        <taxon>Domibacillus</taxon>
    </lineage>
</organism>
<evidence type="ECO:0000259" key="6">
    <source>
        <dbReference type="PROSITE" id="PS50983"/>
    </source>
</evidence>
<gene>
    <name evidence="7" type="ORF">BTO28_13195</name>
</gene>
<proteinExistence type="inferred from homology"/>
<dbReference type="EMBL" id="MSFI01000022">
    <property type="protein sequence ID" value="OMP66283.1"/>
    <property type="molecule type" value="Genomic_DNA"/>
</dbReference>
<dbReference type="InterPro" id="IPR051313">
    <property type="entry name" value="Bact_iron-sidero_bind"/>
</dbReference>
<dbReference type="PROSITE" id="PS50983">
    <property type="entry name" value="FE_B12_PBP"/>
    <property type="match status" value="1"/>
</dbReference>
<dbReference type="PANTHER" id="PTHR30532">
    <property type="entry name" value="IRON III DICITRATE-BINDING PERIPLASMIC PROTEIN"/>
    <property type="match status" value="1"/>
</dbReference>
<dbReference type="GO" id="GO:0030288">
    <property type="term" value="C:outer membrane-bounded periplasmic space"/>
    <property type="evidence" value="ECO:0007669"/>
    <property type="project" value="TreeGrafter"/>
</dbReference>
<dbReference type="AlphaFoldDB" id="A0A1V2A5K4"/>
<dbReference type="PROSITE" id="PS51257">
    <property type="entry name" value="PROKAR_LIPOPROTEIN"/>
    <property type="match status" value="1"/>
</dbReference>
<evidence type="ECO:0000256" key="5">
    <source>
        <dbReference type="SAM" id="SignalP"/>
    </source>
</evidence>
<evidence type="ECO:0000313" key="7">
    <source>
        <dbReference type="EMBL" id="OMP66283.1"/>
    </source>
</evidence>